<dbReference type="GO" id="GO:0046872">
    <property type="term" value="F:metal ion binding"/>
    <property type="evidence" value="ECO:0007669"/>
    <property type="project" value="UniProtKB-KW"/>
</dbReference>
<dbReference type="InterPro" id="IPR017896">
    <property type="entry name" value="4Fe4S_Fe-S-bd"/>
</dbReference>
<dbReference type="PROSITE" id="PS00198">
    <property type="entry name" value="4FE4S_FER_1"/>
    <property type="match status" value="1"/>
</dbReference>
<keyword evidence="4" id="KW-0411">Iron-sulfur</keyword>
<reference evidence="6 7" key="1">
    <citation type="submission" date="2023-04" db="EMBL/GenBank/DDBJ databases">
        <authorList>
            <person name="Hsu D."/>
        </authorList>
    </citation>
    <scope>NUCLEOTIDE SEQUENCE [LARGE SCALE GENOMIC DNA]</scope>
    <source>
        <strain evidence="6 7">MK1</strain>
    </source>
</reference>
<sequence length="79" mass="8458">MSATWFPKVGEQCNNCMVCVEFCPHGVYENGENVPVVVNPENCVHGCRGCESECPQRAISYQGDDGSSGGCSFSRGTCC</sequence>
<dbReference type="AlphaFoldDB" id="A0AAU0UNJ7"/>
<proteinExistence type="predicted"/>
<dbReference type="PROSITE" id="PS51379">
    <property type="entry name" value="4FE4S_FER_2"/>
    <property type="match status" value="2"/>
</dbReference>
<protein>
    <submittedName>
        <fullName evidence="6">4Fe-4S dicluster domain-containing protein</fullName>
    </submittedName>
</protein>
<organism evidence="6 7">
    <name type="scientific">Metallumcola ferriviriculae</name>
    <dbReference type="NCBI Taxonomy" id="3039180"/>
    <lineage>
        <taxon>Bacteria</taxon>
        <taxon>Bacillati</taxon>
        <taxon>Bacillota</taxon>
        <taxon>Clostridia</taxon>
        <taxon>Neomoorellales</taxon>
        <taxon>Desulfitibacteraceae</taxon>
        <taxon>Metallumcola</taxon>
    </lineage>
</organism>
<keyword evidence="7" id="KW-1185">Reference proteome</keyword>
<dbReference type="PANTHER" id="PTHR43687:SF1">
    <property type="entry name" value="FERREDOXIN III"/>
    <property type="match status" value="1"/>
</dbReference>
<dbReference type="RefSeq" id="WP_366924592.1">
    <property type="nucleotide sequence ID" value="NZ_CP121694.1"/>
</dbReference>
<keyword evidence="2" id="KW-0479">Metal-binding</keyword>
<dbReference type="InterPro" id="IPR017900">
    <property type="entry name" value="4Fe4S_Fe_S_CS"/>
</dbReference>
<accession>A0AAU0UNJ7</accession>
<dbReference type="Proteomes" id="UP001329915">
    <property type="component" value="Chromosome"/>
</dbReference>
<feature type="domain" description="4Fe-4S ferredoxin-type" evidence="5">
    <location>
        <begin position="34"/>
        <end position="64"/>
    </location>
</feature>
<evidence type="ECO:0000256" key="2">
    <source>
        <dbReference type="ARBA" id="ARBA00022723"/>
    </source>
</evidence>
<feature type="domain" description="4Fe-4S ferredoxin-type" evidence="5">
    <location>
        <begin position="5"/>
        <end position="33"/>
    </location>
</feature>
<keyword evidence="3" id="KW-0408">Iron</keyword>
<dbReference type="InterPro" id="IPR050572">
    <property type="entry name" value="Fe-S_Ferredoxin"/>
</dbReference>
<dbReference type="KEGG" id="dbc:MFMK1_001583"/>
<evidence type="ECO:0000259" key="5">
    <source>
        <dbReference type="PROSITE" id="PS51379"/>
    </source>
</evidence>
<name>A0AAU0UNJ7_9FIRM</name>
<dbReference type="Pfam" id="PF13237">
    <property type="entry name" value="Fer4_10"/>
    <property type="match status" value="1"/>
</dbReference>
<evidence type="ECO:0000256" key="3">
    <source>
        <dbReference type="ARBA" id="ARBA00023004"/>
    </source>
</evidence>
<gene>
    <name evidence="6" type="ORF">MFMK1_001583</name>
</gene>
<keyword evidence="1" id="KW-0004">4Fe-4S</keyword>
<dbReference type="Gene3D" id="3.30.70.20">
    <property type="match status" value="1"/>
</dbReference>
<dbReference type="PANTHER" id="PTHR43687">
    <property type="entry name" value="ADENYLYLSULFATE REDUCTASE, BETA SUBUNIT"/>
    <property type="match status" value="1"/>
</dbReference>
<evidence type="ECO:0000256" key="4">
    <source>
        <dbReference type="ARBA" id="ARBA00023014"/>
    </source>
</evidence>
<evidence type="ECO:0000256" key="1">
    <source>
        <dbReference type="ARBA" id="ARBA00022485"/>
    </source>
</evidence>
<dbReference type="EMBL" id="CP121694">
    <property type="protein sequence ID" value="WRO21764.1"/>
    <property type="molecule type" value="Genomic_DNA"/>
</dbReference>
<dbReference type="GO" id="GO:0051539">
    <property type="term" value="F:4 iron, 4 sulfur cluster binding"/>
    <property type="evidence" value="ECO:0007669"/>
    <property type="project" value="UniProtKB-KW"/>
</dbReference>
<evidence type="ECO:0000313" key="7">
    <source>
        <dbReference type="Proteomes" id="UP001329915"/>
    </source>
</evidence>
<dbReference type="SUPFAM" id="SSF54862">
    <property type="entry name" value="4Fe-4S ferredoxins"/>
    <property type="match status" value="1"/>
</dbReference>
<evidence type="ECO:0000313" key="6">
    <source>
        <dbReference type="EMBL" id="WRO21764.1"/>
    </source>
</evidence>